<evidence type="ECO:0000313" key="3">
    <source>
        <dbReference type="Proteomes" id="UP000094094"/>
    </source>
</evidence>
<dbReference type="Proteomes" id="UP000094094">
    <property type="component" value="Chromosome"/>
</dbReference>
<gene>
    <name evidence="2" type="ORF">SL103_00805</name>
</gene>
<feature type="compositionally biased region" description="Basic and acidic residues" evidence="1">
    <location>
        <begin position="58"/>
        <end position="67"/>
    </location>
</feature>
<evidence type="ECO:0008006" key="4">
    <source>
        <dbReference type="Google" id="ProtNLM"/>
    </source>
</evidence>
<name>A0A1D7VE27_9ACTN</name>
<accession>A0A1D7VE27</accession>
<keyword evidence="3" id="KW-1185">Reference proteome</keyword>
<proteinExistence type="predicted"/>
<evidence type="ECO:0000313" key="2">
    <source>
        <dbReference type="EMBL" id="AOP44979.1"/>
    </source>
</evidence>
<dbReference type="AlphaFoldDB" id="A0A1D7VE27"/>
<evidence type="ECO:0000256" key="1">
    <source>
        <dbReference type="SAM" id="MobiDB-lite"/>
    </source>
</evidence>
<feature type="compositionally biased region" description="Pro residues" evidence="1">
    <location>
        <begin position="35"/>
        <end position="45"/>
    </location>
</feature>
<feature type="compositionally biased region" description="Low complexity" evidence="1">
    <location>
        <begin position="206"/>
        <end position="228"/>
    </location>
</feature>
<sequence>MVAGAAALAGCSDTGEPEGAGATRIASAPARLWPERPPAPQPPPDRSGQDGPSPVPGLHREASGDIRKVDPLSVVRAQIAADARAHSPAFDRATERKILRCTAEPSAGCPVRAPQYQDLTHDGKAELIVGIEGSEHVLAVWAYTLRGGVVNRILDTAGTPLSVEVADGDLIMREPTGSPGYEMRTVHSWDDKRQTMEIRAMEFDRAASSPAPGRSAGSSPSPGRSAAAPPAPERTR</sequence>
<feature type="region of interest" description="Disordered" evidence="1">
    <location>
        <begin position="1"/>
        <end position="67"/>
    </location>
</feature>
<protein>
    <recommendedName>
        <fullName evidence="4">Lipoprotein</fullName>
    </recommendedName>
</protein>
<dbReference type="EMBL" id="CP017157">
    <property type="protein sequence ID" value="AOP44979.1"/>
    <property type="molecule type" value="Genomic_DNA"/>
</dbReference>
<feature type="region of interest" description="Disordered" evidence="1">
    <location>
        <begin position="201"/>
        <end position="236"/>
    </location>
</feature>
<reference evidence="2 3" key="1">
    <citation type="submission" date="2016-09" db="EMBL/GenBank/DDBJ databases">
        <title>Complete genome sequencing of Streptomyces lydicus 103 and metabolic pathways analysis of antibiotic biosynthesis.</title>
        <authorList>
            <person name="Jia N."/>
            <person name="Ding M.-Z."/>
            <person name="Gao F."/>
            <person name="Yuan Y.-J."/>
        </authorList>
    </citation>
    <scope>NUCLEOTIDE SEQUENCE [LARGE SCALE GENOMIC DNA]</scope>
    <source>
        <strain evidence="2 3">103</strain>
    </source>
</reference>
<dbReference type="KEGG" id="slc:SL103_00805"/>
<organism evidence="2 3">
    <name type="scientific">Streptomyces lydicus</name>
    <dbReference type="NCBI Taxonomy" id="47763"/>
    <lineage>
        <taxon>Bacteria</taxon>
        <taxon>Bacillati</taxon>
        <taxon>Actinomycetota</taxon>
        <taxon>Actinomycetes</taxon>
        <taxon>Kitasatosporales</taxon>
        <taxon>Streptomycetaceae</taxon>
        <taxon>Streptomyces</taxon>
    </lineage>
</organism>